<evidence type="ECO:0000256" key="2">
    <source>
        <dbReference type="SAM" id="SignalP"/>
    </source>
</evidence>
<organism evidence="3 4">
    <name type="scientific">Periconia digitata</name>
    <dbReference type="NCBI Taxonomy" id="1303443"/>
    <lineage>
        <taxon>Eukaryota</taxon>
        <taxon>Fungi</taxon>
        <taxon>Dikarya</taxon>
        <taxon>Ascomycota</taxon>
        <taxon>Pezizomycotina</taxon>
        <taxon>Dothideomycetes</taxon>
        <taxon>Pleosporomycetidae</taxon>
        <taxon>Pleosporales</taxon>
        <taxon>Massarineae</taxon>
        <taxon>Periconiaceae</taxon>
        <taxon>Periconia</taxon>
    </lineage>
</organism>
<proteinExistence type="predicted"/>
<feature type="signal peptide" evidence="2">
    <location>
        <begin position="1"/>
        <end position="22"/>
    </location>
</feature>
<sequence>MLGLRALIRYAAVAMVMDLAMATDDDEPRMSIMPIKVTKTSQVAPSPIFVTLGPISSTTATTTRRPLLSGWNSTITTAITPSGIKPSGMSSAGVDADDFSWEFPATTDRVVCPPSPVYTITATSTYNVQVPVVPWIYQQEDGTNVTSFNTEAPATTPSAVVVCDDDTPCTTPERQFWCLAATPILRPISALYLVSSVWTEPARFVPTASMGGAQLPGVTAAPGNLGRPVPEPQRPPPATFAPQTTAPPASPPAQVTNPSVGAPQSPPQVISDSPIGPISANPSGPGVILPIQAGAPQAGSPQAGSPQAGSPQAGFPQAGASPVILRPGAATTINNIPISLDAQGKNLQIGTQTFAAPQAANNAPNPTAGPVVPIAVLPSNAGVLLSNGKTLAPGSSTVLADGSTISLPAQGSPQATAGVIITSPPNNNKNINPNSNDPEIQVQAQQEQGQQQTRTIPLSALPTSSPITLPNGITLLPGIPTTIAGVPVSLSPDGSAVVVAGSTIPLSSFASATAAAGAAATASASPNGIAGSANDILGSAVLSGISSVAATASTARVSATAVSAQQQEQDVETTTATAAQSDYSMQFRSKTKTAGVPEASGAGNADGQDGQDGNTSGAASASRWSSGAFRVGVGAVVAFAVGL</sequence>
<dbReference type="EMBL" id="CAOQHR010000006">
    <property type="protein sequence ID" value="CAI6335885.1"/>
    <property type="molecule type" value="Genomic_DNA"/>
</dbReference>
<dbReference type="Proteomes" id="UP001152607">
    <property type="component" value="Unassembled WGS sequence"/>
</dbReference>
<keyword evidence="4" id="KW-1185">Reference proteome</keyword>
<keyword evidence="2" id="KW-0732">Signal</keyword>
<protein>
    <submittedName>
        <fullName evidence="3">Uncharacterized protein</fullName>
    </submittedName>
</protein>
<gene>
    <name evidence="3" type="ORF">PDIGIT_LOCUS8973</name>
</gene>
<dbReference type="AlphaFoldDB" id="A0A9W4XPC9"/>
<accession>A0A9W4XPC9</accession>
<evidence type="ECO:0000256" key="1">
    <source>
        <dbReference type="SAM" id="MobiDB-lite"/>
    </source>
</evidence>
<feature type="compositionally biased region" description="Low complexity" evidence="1">
    <location>
        <begin position="601"/>
        <end position="621"/>
    </location>
</feature>
<feature type="compositionally biased region" description="Pro residues" evidence="1">
    <location>
        <begin position="229"/>
        <end position="239"/>
    </location>
</feature>
<feature type="region of interest" description="Disordered" evidence="1">
    <location>
        <begin position="209"/>
        <end position="322"/>
    </location>
</feature>
<dbReference type="OrthoDB" id="3693107at2759"/>
<comment type="caution">
    <text evidence="3">The sequence shown here is derived from an EMBL/GenBank/DDBJ whole genome shotgun (WGS) entry which is preliminary data.</text>
</comment>
<feature type="region of interest" description="Disordered" evidence="1">
    <location>
        <begin position="588"/>
        <end position="621"/>
    </location>
</feature>
<name>A0A9W4XPC9_9PLEO</name>
<evidence type="ECO:0000313" key="4">
    <source>
        <dbReference type="Proteomes" id="UP001152607"/>
    </source>
</evidence>
<evidence type="ECO:0000313" key="3">
    <source>
        <dbReference type="EMBL" id="CAI6335885.1"/>
    </source>
</evidence>
<feature type="compositionally biased region" description="Low complexity" evidence="1">
    <location>
        <begin position="292"/>
        <end position="314"/>
    </location>
</feature>
<feature type="chain" id="PRO_5040796620" evidence="2">
    <location>
        <begin position="23"/>
        <end position="643"/>
    </location>
</feature>
<reference evidence="3" key="1">
    <citation type="submission" date="2023-01" db="EMBL/GenBank/DDBJ databases">
        <authorList>
            <person name="Van Ghelder C."/>
            <person name="Rancurel C."/>
        </authorList>
    </citation>
    <scope>NUCLEOTIDE SEQUENCE</scope>
    <source>
        <strain evidence="3">CNCM I-4278</strain>
    </source>
</reference>